<evidence type="ECO:0000256" key="4">
    <source>
        <dbReference type="ARBA" id="ARBA00019465"/>
    </source>
</evidence>
<dbReference type="PANTHER" id="PTHR21708:SF45">
    <property type="entry name" value="2-DEHYDROPANTOATE 2-REDUCTASE"/>
    <property type="match status" value="1"/>
</dbReference>
<evidence type="ECO:0000259" key="12">
    <source>
        <dbReference type="Pfam" id="PF08546"/>
    </source>
</evidence>
<dbReference type="InterPro" id="IPR008927">
    <property type="entry name" value="6-PGluconate_DH-like_C_sf"/>
</dbReference>
<gene>
    <name evidence="13" type="ORF">HPT29_025945</name>
</gene>
<keyword evidence="13" id="KW-0614">Plasmid</keyword>
<dbReference type="InterPro" id="IPR051402">
    <property type="entry name" value="KPR-Related"/>
</dbReference>
<dbReference type="PANTHER" id="PTHR21708">
    <property type="entry name" value="PROBABLE 2-DEHYDROPANTOATE 2-REDUCTASE"/>
    <property type="match status" value="1"/>
</dbReference>
<evidence type="ECO:0000256" key="2">
    <source>
        <dbReference type="ARBA" id="ARBA00007870"/>
    </source>
</evidence>
<keyword evidence="14" id="KW-1185">Reference proteome</keyword>
<comment type="similarity">
    <text evidence="2 10">Belongs to the ketopantoate reductase family.</text>
</comment>
<dbReference type="EMBL" id="CP102846">
    <property type="protein sequence ID" value="UVF22585.1"/>
    <property type="molecule type" value="Genomic_DNA"/>
</dbReference>
<dbReference type="InterPro" id="IPR003710">
    <property type="entry name" value="ApbA"/>
</dbReference>
<keyword evidence="7 10" id="KW-0560">Oxidoreductase</keyword>
<dbReference type="SUPFAM" id="SSF51735">
    <property type="entry name" value="NAD(P)-binding Rossmann-fold domains"/>
    <property type="match status" value="1"/>
</dbReference>
<feature type="domain" description="Ketopantoate reductase C-terminal" evidence="12">
    <location>
        <begin position="213"/>
        <end position="329"/>
    </location>
</feature>
<evidence type="ECO:0000313" key="14">
    <source>
        <dbReference type="Proteomes" id="UP001017257"/>
    </source>
</evidence>
<dbReference type="Pfam" id="PF02558">
    <property type="entry name" value="ApbA"/>
    <property type="match status" value="1"/>
</dbReference>
<evidence type="ECO:0000313" key="13">
    <source>
        <dbReference type="EMBL" id="UVF22585.1"/>
    </source>
</evidence>
<dbReference type="InterPro" id="IPR013328">
    <property type="entry name" value="6PGD_dom2"/>
</dbReference>
<dbReference type="Proteomes" id="UP001017257">
    <property type="component" value="Plasmid pR24_1"/>
</dbReference>
<evidence type="ECO:0000256" key="3">
    <source>
        <dbReference type="ARBA" id="ARBA00013014"/>
    </source>
</evidence>
<geneLocation type="plasmid" evidence="13 14">
    <name>pR24_1</name>
</geneLocation>
<keyword evidence="6 10" id="KW-0521">NADP</keyword>
<dbReference type="Gene3D" id="1.10.1040.10">
    <property type="entry name" value="N-(1-d-carboxylethyl)-l-norvaline Dehydrogenase, domain 2"/>
    <property type="match status" value="1"/>
</dbReference>
<dbReference type="SUPFAM" id="SSF48179">
    <property type="entry name" value="6-phosphogluconate dehydrogenase C-terminal domain-like"/>
    <property type="match status" value="1"/>
</dbReference>
<feature type="domain" description="Ketopantoate reductase N-terminal" evidence="11">
    <location>
        <begin position="19"/>
        <end position="185"/>
    </location>
</feature>
<evidence type="ECO:0000256" key="9">
    <source>
        <dbReference type="ARBA" id="ARBA00048793"/>
    </source>
</evidence>
<evidence type="ECO:0000256" key="1">
    <source>
        <dbReference type="ARBA" id="ARBA00004994"/>
    </source>
</evidence>
<proteinExistence type="inferred from homology"/>
<dbReference type="InterPro" id="IPR013332">
    <property type="entry name" value="KPR_N"/>
</dbReference>
<evidence type="ECO:0000256" key="7">
    <source>
        <dbReference type="ARBA" id="ARBA00023002"/>
    </source>
</evidence>
<evidence type="ECO:0000256" key="5">
    <source>
        <dbReference type="ARBA" id="ARBA00022655"/>
    </source>
</evidence>
<comment type="function">
    <text evidence="10">Catalyzes the NADPH-dependent reduction of ketopantoate into pantoic acid.</text>
</comment>
<comment type="pathway">
    <text evidence="1 10">Cofactor biosynthesis; (R)-pantothenate biosynthesis; (R)-pantoate from 3-methyl-2-oxobutanoate: step 2/2.</text>
</comment>
<dbReference type="InterPro" id="IPR036291">
    <property type="entry name" value="NAD(P)-bd_dom_sf"/>
</dbReference>
<dbReference type="RefSeq" id="WP_173945046.1">
    <property type="nucleotide sequence ID" value="NZ_CP102846.1"/>
</dbReference>
<evidence type="ECO:0000256" key="10">
    <source>
        <dbReference type="RuleBase" id="RU362068"/>
    </source>
</evidence>
<dbReference type="Gene3D" id="3.40.50.720">
    <property type="entry name" value="NAD(P)-binding Rossmann-like Domain"/>
    <property type="match status" value="1"/>
</dbReference>
<name>A0ABY5RZB9_9HYPH</name>
<organism evidence="13 14">
    <name type="scientific">Microvirga terrae</name>
    <dbReference type="NCBI Taxonomy" id="2740529"/>
    <lineage>
        <taxon>Bacteria</taxon>
        <taxon>Pseudomonadati</taxon>
        <taxon>Pseudomonadota</taxon>
        <taxon>Alphaproteobacteria</taxon>
        <taxon>Hyphomicrobiales</taxon>
        <taxon>Methylobacteriaceae</taxon>
        <taxon>Microvirga</taxon>
    </lineage>
</organism>
<dbReference type="NCBIfam" id="NF005089">
    <property type="entry name" value="PRK06522.1-4"/>
    <property type="match status" value="1"/>
</dbReference>
<evidence type="ECO:0000256" key="8">
    <source>
        <dbReference type="ARBA" id="ARBA00032024"/>
    </source>
</evidence>
<comment type="catalytic activity">
    <reaction evidence="9 10">
        <text>(R)-pantoate + NADP(+) = 2-dehydropantoate + NADPH + H(+)</text>
        <dbReference type="Rhea" id="RHEA:16233"/>
        <dbReference type="ChEBI" id="CHEBI:11561"/>
        <dbReference type="ChEBI" id="CHEBI:15378"/>
        <dbReference type="ChEBI" id="CHEBI:15980"/>
        <dbReference type="ChEBI" id="CHEBI:57783"/>
        <dbReference type="ChEBI" id="CHEBI:58349"/>
        <dbReference type="EC" id="1.1.1.169"/>
    </reaction>
</comment>
<accession>A0ABY5RZB9</accession>
<dbReference type="NCBIfam" id="TIGR00745">
    <property type="entry name" value="apbA_panE"/>
    <property type="match status" value="1"/>
</dbReference>
<evidence type="ECO:0000256" key="6">
    <source>
        <dbReference type="ARBA" id="ARBA00022857"/>
    </source>
</evidence>
<dbReference type="EC" id="1.1.1.169" evidence="3 10"/>
<reference evidence="13" key="1">
    <citation type="submission" date="2022-08" db="EMBL/GenBank/DDBJ databases">
        <title>Microvirga terrae sp. nov., isolated from soil.</title>
        <authorList>
            <person name="Kim K.H."/>
            <person name="Seo Y.L."/>
            <person name="Kim J.M."/>
            <person name="Lee J.K."/>
            <person name="Han D.M."/>
            <person name="Jeon C.O."/>
        </authorList>
    </citation>
    <scope>NUCLEOTIDE SEQUENCE</scope>
    <source>
        <strain evidence="13">R24</strain>
        <plasmid evidence="13">pR24_1</plasmid>
    </source>
</reference>
<protein>
    <recommendedName>
        <fullName evidence="4 10">2-dehydropantoate 2-reductase</fullName>
        <ecNumber evidence="3 10">1.1.1.169</ecNumber>
    </recommendedName>
    <alternativeName>
        <fullName evidence="8 10">Ketopantoate reductase</fullName>
    </alternativeName>
</protein>
<evidence type="ECO:0000259" key="11">
    <source>
        <dbReference type="Pfam" id="PF02558"/>
    </source>
</evidence>
<keyword evidence="5 10" id="KW-0566">Pantothenate biosynthesis</keyword>
<dbReference type="InterPro" id="IPR013752">
    <property type="entry name" value="KPA_reductase"/>
</dbReference>
<sequence length="342" mass="37061">MLREFSERIRAELPPLQRICVAGPGAIGITLATRMALNGLQVTIAARGQSLNVIQENGLQLTDVYGKHTVRVPVAEGPDIPPQDVVFLSSKAQDLASIASWTQNLIGPDTIIVPVINGIPWWYFEGEAGQYSGRNVKSVDPDGCLKRLLPSAHVIGCVAMFTADRPAPGTARSLNPLRLIIGEIDNEPRVRTEALAKILIRSGIETRVSERVRDPLWTKVIGNLVFNPLSVATGATLRELAGDSSLAHVSRQLLNEALLVAASFGARVEMSPRQLLDFTKSMGDAKTSMLQDYEMGRPLELAAIVDAVLEFADLQGLPMPFTQSVTTITRYRSLTSTGQRSG</sequence>
<dbReference type="Pfam" id="PF08546">
    <property type="entry name" value="ApbA_C"/>
    <property type="match status" value="1"/>
</dbReference>